<proteinExistence type="predicted"/>
<dbReference type="OrthoDB" id="4731at2157"/>
<dbReference type="Proteomes" id="UP000014065">
    <property type="component" value="Unassembled WGS sequence"/>
</dbReference>
<dbReference type="Gene3D" id="3.30.530.20">
    <property type="match status" value="1"/>
</dbReference>
<dbReference type="EMBL" id="AHJG01000045">
    <property type="protein sequence ID" value="EPA06483.1"/>
    <property type="molecule type" value="Genomic_DNA"/>
</dbReference>
<evidence type="ECO:0000313" key="1">
    <source>
        <dbReference type="EMBL" id="EPA06483.1"/>
    </source>
</evidence>
<accession>S2E6X3</accession>
<protein>
    <submittedName>
        <fullName evidence="1">Uncharacterized protein</fullName>
    </submittedName>
</protein>
<comment type="caution">
    <text evidence="1">The sequence shown here is derived from an EMBL/GenBank/DDBJ whole genome shotgun (WGS) entry which is preliminary data.</text>
</comment>
<name>S2E6X3_9ARCH</name>
<organism evidence="1 2">
    <name type="scientific">Candidatus Nitrosarchaeum limnium BG20</name>
    <dbReference type="NCBI Taxonomy" id="859192"/>
    <lineage>
        <taxon>Archaea</taxon>
        <taxon>Nitrososphaerota</taxon>
        <taxon>Nitrososphaeria</taxon>
        <taxon>Nitrosopumilales</taxon>
        <taxon>Nitrosopumilaceae</taxon>
        <taxon>Nitrosarchaeum</taxon>
    </lineage>
</organism>
<dbReference type="SUPFAM" id="SSF55961">
    <property type="entry name" value="Bet v1-like"/>
    <property type="match status" value="1"/>
</dbReference>
<gene>
    <name evidence="1" type="ORF">BG20_I1419</name>
</gene>
<evidence type="ECO:0000313" key="2">
    <source>
        <dbReference type="Proteomes" id="UP000014065"/>
    </source>
</evidence>
<dbReference type="AlphaFoldDB" id="S2E6X3"/>
<dbReference type="InterPro" id="IPR023393">
    <property type="entry name" value="START-like_dom_sf"/>
</dbReference>
<dbReference type="RefSeq" id="WP_193352998.1">
    <property type="nucleotide sequence ID" value="NZ_AHJG01000045.1"/>
</dbReference>
<sequence>MIRSRTISITVNRKTGDTFDAILNSPPKMIPDAKLTSEGWWSFSTARGKAMLKFKENKSLGILDHMYIDQDSKWDVPMRVISNGDESEVIITLIKPDELTDEQFNERMIEVEQVFANLKKIIELP</sequence>
<reference evidence="1 2" key="1">
    <citation type="journal article" date="2012" name="J. Bacteriol.">
        <title>Genome Sequence of "Candidatus Nitrosoarchaeum limnia" BG20, a Low-Salinity Ammonia-Oxidizing Archaeon from the San Francisco Bay Estuary.</title>
        <authorList>
            <person name="Mosier A.C."/>
            <person name="Allen E.E."/>
            <person name="Kim M."/>
            <person name="Ferriera S."/>
            <person name="Francis C.A."/>
        </authorList>
    </citation>
    <scope>NUCLEOTIDE SEQUENCE [LARGE SCALE GENOMIC DNA]</scope>
    <source>
        <strain evidence="1 2">BG20</strain>
    </source>
</reference>
<keyword evidence="2" id="KW-1185">Reference proteome</keyword>